<keyword evidence="7 10" id="KW-0472">Membrane</keyword>
<dbReference type="SMART" id="SM01087">
    <property type="entry name" value="COG6"/>
    <property type="match status" value="1"/>
</dbReference>
<dbReference type="VEuPathDB" id="FungiDB:BLGHR1_14532"/>
<evidence type="ECO:0000256" key="4">
    <source>
        <dbReference type="ARBA" id="ARBA00022448"/>
    </source>
</evidence>
<evidence type="ECO:0000256" key="2">
    <source>
        <dbReference type="ARBA" id="ARBA00011023"/>
    </source>
</evidence>
<keyword evidence="6 10" id="KW-0333">Golgi apparatus</keyword>
<dbReference type="Pfam" id="PF20653">
    <property type="entry name" value="COG6_C"/>
    <property type="match status" value="1"/>
</dbReference>
<proteinExistence type="inferred from homology"/>
<keyword evidence="4 10" id="KW-0813">Transport</keyword>
<dbReference type="PANTHER" id="PTHR21506">
    <property type="entry name" value="COMPONENT OF OLIGOMERIC GOLGI COMPLEX 6"/>
    <property type="match status" value="1"/>
</dbReference>
<gene>
    <name evidence="14" type="ORF">BLGHR1_14532</name>
</gene>
<dbReference type="PANTHER" id="PTHR21506:SF0">
    <property type="entry name" value="CONSERVED OLIGOMERIC GOLGI COMPLEX SUBUNIT 6"/>
    <property type="match status" value="1"/>
</dbReference>
<evidence type="ECO:0000256" key="7">
    <source>
        <dbReference type="ARBA" id="ARBA00023136"/>
    </source>
</evidence>
<dbReference type="GO" id="GO:0006891">
    <property type="term" value="P:intra-Golgi vesicle-mediated transport"/>
    <property type="evidence" value="ECO:0007669"/>
    <property type="project" value="UniProtKB-UniRule"/>
</dbReference>
<feature type="region of interest" description="Disordered" evidence="11">
    <location>
        <begin position="1"/>
        <end position="24"/>
    </location>
</feature>
<evidence type="ECO:0000256" key="9">
    <source>
        <dbReference type="ARBA" id="ARBA00043873"/>
    </source>
</evidence>
<organism evidence="14 15">
    <name type="scientific">Blumeria hordei</name>
    <name type="common">Barley powdery mildew</name>
    <name type="synonym">Blumeria graminis f. sp. hordei</name>
    <dbReference type="NCBI Taxonomy" id="2867405"/>
    <lineage>
        <taxon>Eukaryota</taxon>
        <taxon>Fungi</taxon>
        <taxon>Dikarya</taxon>
        <taxon>Ascomycota</taxon>
        <taxon>Pezizomycotina</taxon>
        <taxon>Leotiomycetes</taxon>
        <taxon>Erysiphales</taxon>
        <taxon>Erysiphaceae</taxon>
        <taxon>Blumeria</taxon>
    </lineage>
</organism>
<evidence type="ECO:0000256" key="11">
    <source>
        <dbReference type="SAM" id="MobiDB-lite"/>
    </source>
</evidence>
<evidence type="ECO:0000256" key="6">
    <source>
        <dbReference type="ARBA" id="ARBA00023034"/>
    </source>
</evidence>
<dbReference type="GO" id="GO:0015031">
    <property type="term" value="P:protein transport"/>
    <property type="evidence" value="ECO:0007669"/>
    <property type="project" value="UniProtKB-KW"/>
</dbReference>
<dbReference type="AlphaFoldDB" id="A0A383UVR3"/>
<accession>A0A383UVR3</accession>
<comment type="function">
    <text evidence="9">Acts as a component of the peripheral membrane COG complex that is involved in intra-Golgi protein trafficking. COG is located at the cis-Golgi, and regulates tethering of retrograde intra-Golgi vesicles and possibly a number of other membrane trafficking events.</text>
</comment>
<feature type="domain" description="Conserved Oligomeric Golgi complex subunit 6 C-terminal" evidence="13">
    <location>
        <begin position="198"/>
        <end position="691"/>
    </location>
</feature>
<comment type="similarity">
    <text evidence="2 10">Belongs to the COG6 family.</text>
</comment>
<evidence type="ECO:0000256" key="10">
    <source>
        <dbReference type="RuleBase" id="RU365075"/>
    </source>
</evidence>
<evidence type="ECO:0000256" key="1">
    <source>
        <dbReference type="ARBA" id="ARBA00004395"/>
    </source>
</evidence>
<feature type="domain" description="Conserved oligomeric complex COG6 N-terminal" evidence="12">
    <location>
        <begin position="54"/>
        <end position="165"/>
    </location>
</feature>
<name>A0A383UVR3_BLUHO</name>
<reference evidence="14 15" key="1">
    <citation type="submission" date="2017-11" db="EMBL/GenBank/DDBJ databases">
        <authorList>
            <person name="Kracher B."/>
        </authorList>
    </citation>
    <scope>NUCLEOTIDE SEQUENCE [LARGE SCALE GENOMIC DNA]</scope>
    <source>
        <strain evidence="14 15">RACE1</strain>
    </source>
</reference>
<evidence type="ECO:0000256" key="5">
    <source>
        <dbReference type="ARBA" id="ARBA00022927"/>
    </source>
</evidence>
<sequence>MANIVTHNSHYDSNEDNENQVDGNAQGRSLASKITTVLSASYTDSDIRDAIDLLDKQNFKNTPTTRRQLRHHIQKDLIESNGNLIHEFGLVARQLKSIGITIKNLNQVCGEMKLQISKAHQETVPLLSEASALIRQKDEAETKQLFLAAFNSNFIISEEDIALLTLGTESVDDEFFAVLARAKKIQKDCEILLGTENQRLGLEIMEKISRDISNAFQKLYRWIQREFKSLNLENPQISSSIRRALRVLAERPSLFQNCLNYFSEAREKTLTGSFYTALSGTLDMNSRNDSIKPIELVAHEPIRYVGDMLAWTHSATVSEKEALEVLFKVDGEESVHGLQSGCNSELWNQIIQDKTEVYEFDGIRALNELVDRDLSGVASILRQRIGQVIQSHEETILAYRITNLLSFYRITFSKLLGEDSNLLESLSTLEESASNQFRMLMRENVSIIQTDTHAAPEDFGPPAFLYDGLKQLKSIMETYEASYTSLENREADFQSILVDSFDPFLHGCEKISESLQTPYNLIFVLNCMLVARNTLMPFPFTQKKASSISKNIERVSAELIDHQHLYFRKNSGLKNLFEATENLNLTSEDLKAITSLDSLQPDALATTSRTLDEFLPSALIDAIGNLGHLQSSVMAREVTEKAVEKFCSDFEKFEQILSAIDERYEQAECDDDWKPLRANFPRTIGDVRVLLS</sequence>
<evidence type="ECO:0000313" key="15">
    <source>
        <dbReference type="Proteomes" id="UP000275772"/>
    </source>
</evidence>
<evidence type="ECO:0000259" key="12">
    <source>
        <dbReference type="Pfam" id="PF06419"/>
    </source>
</evidence>
<dbReference type="GO" id="GO:0017119">
    <property type="term" value="C:Golgi transport complex"/>
    <property type="evidence" value="ECO:0007669"/>
    <property type="project" value="UniProtKB-UniRule"/>
</dbReference>
<dbReference type="EMBL" id="UNSH01000056">
    <property type="protein sequence ID" value="SZF03738.1"/>
    <property type="molecule type" value="Genomic_DNA"/>
</dbReference>
<protein>
    <recommendedName>
        <fullName evidence="3 10">Conserved oligomeric Golgi complex subunit 6</fullName>
        <shortName evidence="10">COG complex subunit 6</shortName>
    </recommendedName>
    <alternativeName>
        <fullName evidence="8 10">Component of oligomeric Golgi complex 6</fullName>
    </alternativeName>
</protein>
<evidence type="ECO:0000256" key="8">
    <source>
        <dbReference type="ARBA" id="ARBA00031348"/>
    </source>
</evidence>
<keyword evidence="5 10" id="KW-0653">Protein transport</keyword>
<evidence type="ECO:0000256" key="3">
    <source>
        <dbReference type="ARBA" id="ARBA00020973"/>
    </source>
</evidence>
<comment type="function">
    <text evidence="10">Acts as component of the peripheral membrane COG complex that is involved in intra-Golgi protein trafficking. COG is located at the cis-Golgi, and regulates tethering of retrograde intra-Golgi vesicles and possibly a number of other membrane trafficking events.</text>
</comment>
<dbReference type="Pfam" id="PF06419">
    <property type="entry name" value="COG6_N"/>
    <property type="match status" value="1"/>
</dbReference>
<comment type="subunit">
    <text evidence="10">Component of the conserved oligomeric Golgi complex.</text>
</comment>
<comment type="subcellular location">
    <subcellularLocation>
        <location evidence="1 10">Golgi apparatus membrane</location>
        <topology evidence="1 10">Peripheral membrane protein</topology>
    </subcellularLocation>
</comment>
<evidence type="ECO:0000313" key="14">
    <source>
        <dbReference type="EMBL" id="SZF03738.1"/>
    </source>
</evidence>
<dbReference type="Proteomes" id="UP000275772">
    <property type="component" value="Unassembled WGS sequence"/>
</dbReference>
<dbReference type="InterPro" id="IPR048369">
    <property type="entry name" value="COG6_C"/>
</dbReference>
<dbReference type="GO" id="GO:0000139">
    <property type="term" value="C:Golgi membrane"/>
    <property type="evidence" value="ECO:0007669"/>
    <property type="project" value="UniProtKB-SubCell"/>
</dbReference>
<evidence type="ECO:0000259" key="13">
    <source>
        <dbReference type="Pfam" id="PF20653"/>
    </source>
</evidence>
<dbReference type="InterPro" id="IPR010490">
    <property type="entry name" value="COG6"/>
</dbReference>
<dbReference type="InterPro" id="IPR048368">
    <property type="entry name" value="COG6_N"/>
</dbReference>